<dbReference type="AlphaFoldDB" id="A0A6M8BR01"/>
<evidence type="ECO:0000313" key="1">
    <source>
        <dbReference type="EMBL" id="QKD84675.1"/>
    </source>
</evidence>
<dbReference type="KEGG" id="theu:HPC62_00210"/>
<evidence type="ECO:0000313" key="2">
    <source>
        <dbReference type="Proteomes" id="UP000505210"/>
    </source>
</evidence>
<accession>A0A6M8BR01</accession>
<dbReference type="EMBL" id="CP053661">
    <property type="protein sequence ID" value="QKD84675.1"/>
    <property type="molecule type" value="Genomic_DNA"/>
</dbReference>
<sequence>MTPLELNRLGYRALLDAFGFDGMIRFLRQFEPGQGDYTAERQQRLQNISLDDIFAEIEHHKPS</sequence>
<keyword evidence="2" id="KW-1185">Reference proteome</keyword>
<name>A0A6M8BR01_9CYAN</name>
<proteinExistence type="predicted"/>
<organism evidence="1 2">
    <name type="scientific">Thermoleptolyngbya sichuanensis A183</name>
    <dbReference type="NCBI Taxonomy" id="2737172"/>
    <lineage>
        <taxon>Bacteria</taxon>
        <taxon>Bacillati</taxon>
        <taxon>Cyanobacteriota</taxon>
        <taxon>Cyanophyceae</taxon>
        <taxon>Oculatellales</taxon>
        <taxon>Oculatellaceae</taxon>
        <taxon>Thermoleptolyngbya</taxon>
        <taxon>Thermoleptolyngbya sichuanensis</taxon>
    </lineage>
</organism>
<protein>
    <submittedName>
        <fullName evidence="1">Uncharacterized protein</fullName>
    </submittedName>
</protein>
<dbReference type="Proteomes" id="UP000505210">
    <property type="component" value="Chromosome"/>
</dbReference>
<gene>
    <name evidence="1" type="ORF">HPC62_00210</name>
</gene>
<reference evidence="1 2" key="1">
    <citation type="submission" date="2020-05" db="EMBL/GenBank/DDBJ databases">
        <title>Complete genome sequence of of a novel Thermoleptolyngbya strain isolated from hot springs of Ganzi, Sichuan China.</title>
        <authorList>
            <person name="Tang J."/>
            <person name="Daroch M."/>
            <person name="Li L."/>
            <person name="Waleron K."/>
            <person name="Waleron M."/>
            <person name="Waleron M."/>
        </authorList>
    </citation>
    <scope>NUCLEOTIDE SEQUENCE [LARGE SCALE GENOMIC DNA]</scope>
    <source>
        <strain evidence="1 2">PKUAC-SCTA183</strain>
    </source>
</reference>